<dbReference type="AlphaFoldDB" id="A0A4U1BSG8"/>
<name>A0A4U1BSG8_9GAMM</name>
<dbReference type="PANTHER" id="PTHR32432">
    <property type="entry name" value="CELL DIVISION PROTEIN FTSA-RELATED"/>
    <property type="match status" value="1"/>
</dbReference>
<dbReference type="PANTHER" id="PTHR32432:SF13">
    <property type="entry name" value="ETHANOLAMINE AMMONIA-LYASE REACTIVASE EUTA"/>
    <property type="match status" value="1"/>
</dbReference>
<dbReference type="OrthoDB" id="1542at2"/>
<reference evidence="1 2" key="1">
    <citation type="submission" date="2019-04" db="EMBL/GenBank/DDBJ databases">
        <authorList>
            <person name="Hwang J.C."/>
        </authorList>
    </citation>
    <scope>NUCLEOTIDE SEQUENCE [LARGE SCALE GENOMIC DNA]</scope>
    <source>
        <strain evidence="1 2">IMCC35002</strain>
    </source>
</reference>
<keyword evidence="2" id="KW-1185">Reference proteome</keyword>
<evidence type="ECO:0000313" key="1">
    <source>
        <dbReference type="EMBL" id="TKB56567.1"/>
    </source>
</evidence>
<dbReference type="SUPFAM" id="SSF53067">
    <property type="entry name" value="Actin-like ATPase domain"/>
    <property type="match status" value="1"/>
</dbReference>
<accession>A0A4U1BSG8</accession>
<proteinExistence type="predicted"/>
<dbReference type="Pfam" id="PF06277">
    <property type="entry name" value="EutA"/>
    <property type="match status" value="1"/>
</dbReference>
<dbReference type="Proteomes" id="UP000305675">
    <property type="component" value="Unassembled WGS sequence"/>
</dbReference>
<gene>
    <name evidence="1" type="primary">eutA</name>
    <name evidence="1" type="ORF">FCL42_05390</name>
</gene>
<comment type="caution">
    <text evidence="1">The sequence shown here is derived from an EMBL/GenBank/DDBJ whole genome shotgun (WGS) entry which is preliminary data.</text>
</comment>
<dbReference type="InterPro" id="IPR050696">
    <property type="entry name" value="FtsA/MreB"/>
</dbReference>
<organism evidence="1 2">
    <name type="scientific">Ferrimonas aestuarii</name>
    <dbReference type="NCBI Taxonomy" id="2569539"/>
    <lineage>
        <taxon>Bacteria</taxon>
        <taxon>Pseudomonadati</taxon>
        <taxon>Pseudomonadota</taxon>
        <taxon>Gammaproteobacteria</taxon>
        <taxon>Alteromonadales</taxon>
        <taxon>Ferrimonadaceae</taxon>
        <taxon>Ferrimonas</taxon>
    </lineage>
</organism>
<sequence length="474" mass="51350">MERKLIHSVGIDIGTTTTQVIFSTLTVVNRAPASQVPVYEFVDRAISYQSPVAFTPINREGQIDATALRGYIDEQFSLAGHHSEGVETGAIIITGETAKAANARDAVMDLSQQLGDFVVATAGPNLESVIAGRGSGAQEYSEQQHKRVMNIDVGGGTSNYVVFDCGQVVDTACLNVGGRLIETAAGKVNFIHKPAIAVIKDLFGEALLPTQLTDDHLRRVVARMAELVMEVAMGNCSRLAAYLLQTPELTQVDNIDALFISGGVGECFYELKHRDLEMSQFGDIGPLLARALLRHPSLERYQVRPPSQTLRATVIGAGAYSLTLSGSTIWLGSDELPLKNIPVVHPAIDWQQSEPEVCAATVIAAERMDLSLAQDHYAISFDAQMPVNYRTVLHLASELAQFYQNHGNQQRSALVILHNDIGKALGMELQPLLHQPLCVIDEVATQEGDYLDIGNSYFGGEIVPLTVKSLAFPS</sequence>
<protein>
    <submittedName>
        <fullName evidence="1">Ethanolamine utilization protein EutA</fullName>
    </submittedName>
</protein>
<dbReference type="RefSeq" id="WP_136862371.1">
    <property type="nucleotide sequence ID" value="NZ_SWCJ01000003.1"/>
</dbReference>
<dbReference type="EMBL" id="SWCJ01000003">
    <property type="protein sequence ID" value="TKB56567.1"/>
    <property type="molecule type" value="Genomic_DNA"/>
</dbReference>
<dbReference type="InterPro" id="IPR009377">
    <property type="entry name" value="EutA"/>
</dbReference>
<dbReference type="PIRSF" id="PIRSF012293">
    <property type="entry name" value="EutA"/>
    <property type="match status" value="1"/>
</dbReference>
<dbReference type="InterPro" id="IPR043129">
    <property type="entry name" value="ATPase_NBD"/>
</dbReference>
<evidence type="ECO:0000313" key="2">
    <source>
        <dbReference type="Proteomes" id="UP000305675"/>
    </source>
</evidence>